<dbReference type="Proteomes" id="UP000198948">
    <property type="component" value="Unassembled WGS sequence"/>
</dbReference>
<dbReference type="EMBL" id="FOHA01000008">
    <property type="protein sequence ID" value="SER87193.1"/>
    <property type="molecule type" value="Genomic_DNA"/>
</dbReference>
<evidence type="ECO:0000256" key="1">
    <source>
        <dbReference type="ARBA" id="ARBA00023015"/>
    </source>
</evidence>
<sequence length="491" mass="57689">MINFLLEKQSNQKLSVLSYLIFCESKTANIVDIIKDLNLSEFLVTKAIKGIAADIETYKIQNLTIQLQEKKATLVLSETDSLHKLSWYYINDSISFKLFDTIFKKSLTSLESFAKQQFISFSKAYLLKIEIEEELKKHGIQITSDLSFTGQESTVRFLLFQIYFTSFNGLSYPFSSTIEKIVTQFTQLIQGLLTTKLSETQLLKLTFFSAITFERIYQQHHVSFTEDEAFTLQNESSFTLAINDFFKEHTTMNDDFIQSETQFLQIFLISEKLIMVDKENILFKKNNVFLKIESMTLLFFDSFTQYFKKPLSQKLTTALEKEIFRINYAFIFIRPFYLKSYFKINDPFIKECYPDFHAFSTLFISTLSNQISDLEEPHKDCLLHDYLFALIQIIPNTYFNEAIHICVDFSSGPIYNHFIGEKIKLFKFFNIRIERYLSKQTDIYLSDILLPNIHCKTLIWNTLPLASDWESLGNQIIRINNEKLKKRMPHM</sequence>
<protein>
    <submittedName>
        <fullName evidence="4">Mga helix-turn-helix domain-containing protein</fullName>
    </submittedName>
</protein>
<proteinExistence type="predicted"/>
<feature type="domain" description="Mga helix-turn-helix" evidence="3">
    <location>
        <begin position="81"/>
        <end position="163"/>
    </location>
</feature>
<organism evidence="4 5">
    <name type="scientific">Isobaculum melis</name>
    <dbReference type="NCBI Taxonomy" id="142588"/>
    <lineage>
        <taxon>Bacteria</taxon>
        <taxon>Bacillati</taxon>
        <taxon>Bacillota</taxon>
        <taxon>Bacilli</taxon>
        <taxon>Lactobacillales</taxon>
        <taxon>Carnobacteriaceae</taxon>
        <taxon>Isobaculum</taxon>
    </lineage>
</organism>
<keyword evidence="2" id="KW-0804">Transcription</keyword>
<dbReference type="AlphaFoldDB" id="A0A1H9SS12"/>
<evidence type="ECO:0000313" key="4">
    <source>
        <dbReference type="EMBL" id="SER87193.1"/>
    </source>
</evidence>
<dbReference type="InterPro" id="IPR007737">
    <property type="entry name" value="Mga_HTH"/>
</dbReference>
<dbReference type="InterPro" id="IPR050661">
    <property type="entry name" value="BglG_antiterminators"/>
</dbReference>
<name>A0A1H9SS12_9LACT</name>
<dbReference type="RefSeq" id="WP_092652116.1">
    <property type="nucleotide sequence ID" value="NZ_FOHA01000008.1"/>
</dbReference>
<keyword evidence="1" id="KW-0805">Transcription regulation</keyword>
<dbReference type="PANTHER" id="PTHR30185:SF18">
    <property type="entry name" value="TRANSCRIPTIONAL REGULATOR MTLR"/>
    <property type="match status" value="1"/>
</dbReference>
<accession>A0A1H9SS12</accession>
<dbReference type="Pfam" id="PF05043">
    <property type="entry name" value="Mga"/>
    <property type="match status" value="1"/>
</dbReference>
<dbReference type="PANTHER" id="PTHR30185">
    <property type="entry name" value="CRYPTIC BETA-GLUCOSIDE BGL OPERON ANTITERMINATOR"/>
    <property type="match status" value="1"/>
</dbReference>
<gene>
    <name evidence="4" type="ORF">SAMN04488559_108102</name>
</gene>
<evidence type="ECO:0000259" key="3">
    <source>
        <dbReference type="Pfam" id="PF05043"/>
    </source>
</evidence>
<reference evidence="4 5" key="1">
    <citation type="submission" date="2016-10" db="EMBL/GenBank/DDBJ databases">
        <authorList>
            <person name="de Groot N.N."/>
        </authorList>
    </citation>
    <scope>NUCLEOTIDE SEQUENCE [LARGE SCALE GENOMIC DNA]</scope>
    <source>
        <strain evidence="4 5">DSM 13760</strain>
    </source>
</reference>
<keyword evidence="5" id="KW-1185">Reference proteome</keyword>
<dbReference type="OrthoDB" id="2143991at2"/>
<dbReference type="STRING" id="142588.SAMN04488559_108102"/>
<evidence type="ECO:0000256" key="2">
    <source>
        <dbReference type="ARBA" id="ARBA00023163"/>
    </source>
</evidence>
<evidence type="ECO:0000313" key="5">
    <source>
        <dbReference type="Proteomes" id="UP000198948"/>
    </source>
</evidence>